<dbReference type="PANTHER" id="PTHR21621">
    <property type="entry name" value="RIBOSOMAL PROTEIN S6 MODIFICATION PROTEIN"/>
    <property type="match status" value="1"/>
</dbReference>
<dbReference type="GO" id="GO:0046872">
    <property type="term" value="F:metal ion binding"/>
    <property type="evidence" value="ECO:0007669"/>
    <property type="project" value="InterPro"/>
</dbReference>
<gene>
    <name evidence="4" type="ORF">Q9L42_016870</name>
</gene>
<proteinExistence type="predicted"/>
<dbReference type="SUPFAM" id="SSF56059">
    <property type="entry name" value="Glutathione synthetase ATP-binding domain-like"/>
    <property type="match status" value="1"/>
</dbReference>
<dbReference type="GO" id="GO:0005524">
    <property type="term" value="F:ATP binding"/>
    <property type="evidence" value="ECO:0007669"/>
    <property type="project" value="UniProtKB-UniRule"/>
</dbReference>
<accession>A0AAU7NSQ0</accession>
<dbReference type="Pfam" id="PF14397">
    <property type="entry name" value="ATPgrasp_ST"/>
    <property type="match status" value="1"/>
</dbReference>
<sequence length="318" mass="35510">MGWKKYLFPGRKLRSFGLMGMNQRNGDYISRYNRRKFYPLVDDKLLTKQLAMEAGIAVPALYGVIEIEHQIGNLAKILADYDDFAIKPAHGSGGEGILIVKGRSKHLYRKLNGVLLSEREIGHHISNILSGMYSLGGQPDKALIEYRVEFSSLFEHVSYQGVPDIRTIVFKGVPIMSMLRLPTRLSDGKANLHQGAIGVGINLANGRTLQGVWCEEIVYHHPDTGYAIEGMEIPNWEQIMRLAAGCQELVSLDYIGVDIVLDAALGPLMLEINARPGLSIQIANQKGLLPFLRQIEDVKKMPESVLERVRLGQKLYEA</sequence>
<evidence type="ECO:0000256" key="1">
    <source>
        <dbReference type="ARBA" id="ARBA00023211"/>
    </source>
</evidence>
<dbReference type="RefSeq" id="WP_349431466.1">
    <property type="nucleotide sequence ID" value="NZ_CP157743.1"/>
</dbReference>
<dbReference type="InterPro" id="IPR011761">
    <property type="entry name" value="ATP-grasp"/>
</dbReference>
<dbReference type="GO" id="GO:0009432">
    <property type="term" value="P:SOS response"/>
    <property type="evidence" value="ECO:0007669"/>
    <property type="project" value="TreeGrafter"/>
</dbReference>
<feature type="domain" description="ATP-grasp" evidence="3">
    <location>
        <begin position="48"/>
        <end position="299"/>
    </location>
</feature>
<dbReference type="GO" id="GO:0018169">
    <property type="term" value="F:ribosomal S6-glutamic acid ligase activity"/>
    <property type="evidence" value="ECO:0007669"/>
    <property type="project" value="TreeGrafter"/>
</dbReference>
<dbReference type="KEGG" id="mech:Q9L42_016870"/>
<dbReference type="InterPro" id="IPR039523">
    <property type="entry name" value="RimK-rel_E_lig_ATP-grasp"/>
</dbReference>
<dbReference type="EMBL" id="CP157743">
    <property type="protein sequence ID" value="XBS20010.1"/>
    <property type="molecule type" value="Genomic_DNA"/>
</dbReference>
<dbReference type="NCBIfam" id="TIGR02291">
    <property type="entry name" value="rimK_rel_E_lig"/>
    <property type="match status" value="1"/>
</dbReference>
<dbReference type="InterPro" id="IPR011758">
    <property type="entry name" value="RimK-rel_E_lig"/>
</dbReference>
<reference evidence="4 5" key="1">
    <citation type="journal article" date="2024" name="Microbiology">
        <title>Methylomarinum rosea sp. nov., a novel halophilic methanotrophic bacterium from the hypersaline Lake Elton.</title>
        <authorList>
            <person name="Suleimanov R.Z."/>
            <person name="Oshkin I.Y."/>
            <person name="Danilova O.V."/>
            <person name="Suzina N.E."/>
            <person name="Dedysh S.N."/>
        </authorList>
    </citation>
    <scope>NUCLEOTIDE SEQUENCE [LARGE SCALE GENOMIC DNA]</scope>
    <source>
        <strain evidence="4 5">Ch1-1</strain>
    </source>
</reference>
<keyword evidence="2" id="KW-0547">Nucleotide-binding</keyword>
<protein>
    <submittedName>
        <fullName evidence="4">Alpha-L-glutamate ligase-like protein</fullName>
    </submittedName>
</protein>
<name>A0AAU7NSQ0_9GAMM</name>
<dbReference type="Proteomes" id="UP001225378">
    <property type="component" value="Chromosome"/>
</dbReference>
<evidence type="ECO:0000256" key="2">
    <source>
        <dbReference type="PROSITE-ProRule" id="PRU00409"/>
    </source>
</evidence>
<dbReference type="PANTHER" id="PTHR21621:SF0">
    <property type="entry name" value="BETA-CITRYLGLUTAMATE SYNTHASE B-RELATED"/>
    <property type="match status" value="1"/>
</dbReference>
<organism evidence="4 5">
    <name type="scientific">Methylomarinum roseum</name>
    <dbReference type="NCBI Taxonomy" id="3067653"/>
    <lineage>
        <taxon>Bacteria</taxon>
        <taxon>Pseudomonadati</taxon>
        <taxon>Pseudomonadota</taxon>
        <taxon>Gammaproteobacteria</taxon>
        <taxon>Methylococcales</taxon>
        <taxon>Methylococcaceae</taxon>
        <taxon>Methylomarinum</taxon>
    </lineage>
</organism>
<evidence type="ECO:0000313" key="5">
    <source>
        <dbReference type="Proteomes" id="UP001225378"/>
    </source>
</evidence>
<dbReference type="AlphaFoldDB" id="A0AAU7NSQ0"/>
<dbReference type="GO" id="GO:0005737">
    <property type="term" value="C:cytoplasm"/>
    <property type="evidence" value="ECO:0007669"/>
    <property type="project" value="TreeGrafter"/>
</dbReference>
<keyword evidence="2" id="KW-0067">ATP-binding</keyword>
<dbReference type="PROSITE" id="PS50975">
    <property type="entry name" value="ATP_GRASP"/>
    <property type="match status" value="1"/>
</dbReference>
<keyword evidence="1" id="KW-0464">Manganese</keyword>
<evidence type="ECO:0000313" key="4">
    <source>
        <dbReference type="EMBL" id="XBS20010.1"/>
    </source>
</evidence>
<evidence type="ECO:0000259" key="3">
    <source>
        <dbReference type="PROSITE" id="PS50975"/>
    </source>
</evidence>
<dbReference type="Gene3D" id="3.30.470.20">
    <property type="entry name" value="ATP-grasp fold, B domain"/>
    <property type="match status" value="1"/>
</dbReference>
<keyword evidence="5" id="KW-1185">Reference proteome</keyword>